<dbReference type="CDD" id="cd06439">
    <property type="entry name" value="CESA_like_1"/>
    <property type="match status" value="1"/>
</dbReference>
<dbReference type="Proteomes" id="UP001319200">
    <property type="component" value="Unassembled WGS sequence"/>
</dbReference>
<dbReference type="EMBL" id="JAHESF010000034">
    <property type="protein sequence ID" value="MBT1700057.1"/>
    <property type="molecule type" value="Genomic_DNA"/>
</dbReference>
<name>A0AAP2GRW4_9BACT</name>
<keyword evidence="4" id="KW-0812">Transmembrane</keyword>
<evidence type="ECO:0000256" key="4">
    <source>
        <dbReference type="SAM" id="Phobius"/>
    </source>
</evidence>
<dbReference type="Gene3D" id="3.90.550.10">
    <property type="entry name" value="Spore Coat Polysaccharide Biosynthesis Protein SpsA, Chain A"/>
    <property type="match status" value="1"/>
</dbReference>
<keyword evidence="2" id="KW-0328">Glycosyltransferase</keyword>
<feature type="transmembrane region" description="Helical" evidence="4">
    <location>
        <begin position="323"/>
        <end position="345"/>
    </location>
</feature>
<feature type="domain" description="Glycosyltransferase 2-like" evidence="5">
    <location>
        <begin position="52"/>
        <end position="196"/>
    </location>
</feature>
<accession>A0AAP2GRW4</accession>
<dbReference type="InterPro" id="IPR029044">
    <property type="entry name" value="Nucleotide-diphossugar_trans"/>
</dbReference>
<sequence length="399" mass="45230">MTSPALYLFWTGLATIVYTYIGYGLVIFILSKLKGRQKAPAAQHESQLPEVTILIAAYNEEQFIEDKIRNTLALHYPKDKLSVFIVTDGSTDSSPEIVKKFHAVKLFHEPQRRGKIHAVNRVMKAVKTPFVIFCDANTQLNSDAVMNIMRHYQDSTVGGVAGEKRIFKKDEDNASGAGEGLYWKYESFLKKKDSEVYSVVGAAGELFSVRTALYEEPDETMIIEDFYLSLSIAARGYRFVYEPEAYAIETASASVKEEWKRKVRICAGGFQAMGRLKTLLNPFRHGMLSFQYISHRVLRWTLAPLFLPLVFLSSFWLALEGSWFYMAALAAQLGFYGLAALGYAFRDKDVSIKGFFVPYYFMVMNLSVYAGFVRYLKGQQTVVWEKAQRASMSPQSVKS</sequence>
<evidence type="ECO:0000256" key="2">
    <source>
        <dbReference type="ARBA" id="ARBA00022676"/>
    </source>
</evidence>
<feature type="transmembrane region" description="Helical" evidence="4">
    <location>
        <begin position="297"/>
        <end position="317"/>
    </location>
</feature>
<protein>
    <submittedName>
        <fullName evidence="6">Glycosyltransferase family 2 protein</fullName>
    </submittedName>
</protein>
<gene>
    <name evidence="6" type="ORF">KK083_24430</name>
</gene>
<dbReference type="GO" id="GO:0016757">
    <property type="term" value="F:glycosyltransferase activity"/>
    <property type="evidence" value="ECO:0007669"/>
    <property type="project" value="UniProtKB-KW"/>
</dbReference>
<dbReference type="Pfam" id="PF00535">
    <property type="entry name" value="Glycos_transf_2"/>
    <property type="match status" value="1"/>
</dbReference>
<comment type="caution">
    <text evidence="6">The sequence shown here is derived from an EMBL/GenBank/DDBJ whole genome shotgun (WGS) entry which is preliminary data.</text>
</comment>
<dbReference type="PANTHER" id="PTHR43630">
    <property type="entry name" value="POLY-BETA-1,6-N-ACETYL-D-GLUCOSAMINE SYNTHASE"/>
    <property type="match status" value="1"/>
</dbReference>
<feature type="transmembrane region" description="Helical" evidence="4">
    <location>
        <begin position="6"/>
        <end position="30"/>
    </location>
</feature>
<keyword evidence="7" id="KW-1185">Reference proteome</keyword>
<dbReference type="RefSeq" id="WP_254168390.1">
    <property type="nucleotide sequence ID" value="NZ_JAHESF010000034.1"/>
</dbReference>
<dbReference type="InterPro" id="IPR001173">
    <property type="entry name" value="Glyco_trans_2-like"/>
</dbReference>
<evidence type="ECO:0000256" key="1">
    <source>
        <dbReference type="ARBA" id="ARBA00006739"/>
    </source>
</evidence>
<keyword evidence="4" id="KW-1133">Transmembrane helix</keyword>
<dbReference type="SUPFAM" id="SSF53448">
    <property type="entry name" value="Nucleotide-diphospho-sugar transferases"/>
    <property type="match status" value="1"/>
</dbReference>
<keyword evidence="3" id="KW-0808">Transferase</keyword>
<feature type="transmembrane region" description="Helical" evidence="4">
    <location>
        <begin position="357"/>
        <end position="376"/>
    </location>
</feature>
<dbReference type="PANTHER" id="PTHR43630:SF1">
    <property type="entry name" value="POLY-BETA-1,6-N-ACETYL-D-GLUCOSAMINE SYNTHASE"/>
    <property type="match status" value="1"/>
</dbReference>
<keyword evidence="4" id="KW-0472">Membrane</keyword>
<dbReference type="AlphaFoldDB" id="A0AAP2GRW4"/>
<comment type="similarity">
    <text evidence="1">Belongs to the glycosyltransferase 2 family.</text>
</comment>
<evidence type="ECO:0000313" key="6">
    <source>
        <dbReference type="EMBL" id="MBT1700057.1"/>
    </source>
</evidence>
<proteinExistence type="inferred from homology"/>
<evidence type="ECO:0000259" key="5">
    <source>
        <dbReference type="Pfam" id="PF00535"/>
    </source>
</evidence>
<reference evidence="6 7" key="1">
    <citation type="submission" date="2021-05" db="EMBL/GenBank/DDBJ databases">
        <title>A Polyphasic approach of four new species of the genus Ohtaekwangia: Ohtaekwangia histidinii sp. nov., Ohtaekwangia cretensis sp. nov., Ohtaekwangia indiensis sp. nov., Ohtaekwangia reichenbachii sp. nov. from diverse environment.</title>
        <authorList>
            <person name="Octaviana S."/>
        </authorList>
    </citation>
    <scope>NUCLEOTIDE SEQUENCE [LARGE SCALE GENOMIC DNA]</scope>
    <source>
        <strain evidence="6 7">PWU4</strain>
    </source>
</reference>
<evidence type="ECO:0000313" key="7">
    <source>
        <dbReference type="Proteomes" id="UP001319200"/>
    </source>
</evidence>
<evidence type="ECO:0000256" key="3">
    <source>
        <dbReference type="ARBA" id="ARBA00022679"/>
    </source>
</evidence>
<organism evidence="6 7">
    <name type="scientific">Chryseosolibacter histidini</name>
    <dbReference type="NCBI Taxonomy" id="2782349"/>
    <lineage>
        <taxon>Bacteria</taxon>
        <taxon>Pseudomonadati</taxon>
        <taxon>Bacteroidota</taxon>
        <taxon>Cytophagia</taxon>
        <taxon>Cytophagales</taxon>
        <taxon>Chryseotaleaceae</taxon>
        <taxon>Chryseosolibacter</taxon>
    </lineage>
</organism>